<keyword evidence="1" id="KW-1133">Transmembrane helix</keyword>
<organism evidence="2 3">
    <name type="scientific">Candidatus Beckwithbacteria bacterium GW2011_GWA2_43_10</name>
    <dbReference type="NCBI Taxonomy" id="1618369"/>
    <lineage>
        <taxon>Bacteria</taxon>
        <taxon>Candidatus Beckwithiibacteriota</taxon>
    </lineage>
</organism>
<accession>A0A0G1EZG1</accession>
<comment type="caution">
    <text evidence="2">The sequence shown here is derived from an EMBL/GenBank/DDBJ whole genome shotgun (WGS) entry which is preliminary data.</text>
</comment>
<name>A0A0G1EZG1_9BACT</name>
<dbReference type="Proteomes" id="UP000034213">
    <property type="component" value="Unassembled WGS sequence"/>
</dbReference>
<evidence type="ECO:0000313" key="2">
    <source>
        <dbReference type="EMBL" id="KKS80013.1"/>
    </source>
</evidence>
<reference evidence="2 3" key="1">
    <citation type="journal article" date="2015" name="Nature">
        <title>rRNA introns, odd ribosomes, and small enigmatic genomes across a large radiation of phyla.</title>
        <authorList>
            <person name="Brown C.T."/>
            <person name="Hug L.A."/>
            <person name="Thomas B.C."/>
            <person name="Sharon I."/>
            <person name="Castelle C.J."/>
            <person name="Singh A."/>
            <person name="Wilkins M.J."/>
            <person name="Williams K.H."/>
            <person name="Banfield J.F."/>
        </authorList>
    </citation>
    <scope>NUCLEOTIDE SEQUENCE [LARGE SCALE GENOMIC DNA]</scope>
</reference>
<dbReference type="EMBL" id="LCEW01000019">
    <property type="protein sequence ID" value="KKS80013.1"/>
    <property type="molecule type" value="Genomic_DNA"/>
</dbReference>
<keyword evidence="1" id="KW-0472">Membrane</keyword>
<gene>
    <name evidence="2" type="ORF">UV54_C0019G0003</name>
</gene>
<sequence length="65" mass="7348">MASQTYYRVTGVIFGIVALLHLLRLILGWSVNVGPYNIPMWVSYFGLVVAAYLSYLGCVKFGKWM</sequence>
<evidence type="ECO:0000313" key="3">
    <source>
        <dbReference type="Proteomes" id="UP000034213"/>
    </source>
</evidence>
<feature type="transmembrane region" description="Helical" evidence="1">
    <location>
        <begin position="38"/>
        <end position="59"/>
    </location>
</feature>
<dbReference type="AlphaFoldDB" id="A0A0G1EZG1"/>
<evidence type="ECO:0000256" key="1">
    <source>
        <dbReference type="SAM" id="Phobius"/>
    </source>
</evidence>
<proteinExistence type="predicted"/>
<dbReference type="STRING" id="1618369.UV54_C0019G0003"/>
<protein>
    <submittedName>
        <fullName evidence="2">Uncharacterized protein</fullName>
    </submittedName>
</protein>
<keyword evidence="1" id="KW-0812">Transmembrane</keyword>
<feature type="transmembrane region" description="Helical" evidence="1">
    <location>
        <begin position="12"/>
        <end position="32"/>
    </location>
</feature>